<dbReference type="AlphaFoldDB" id="A0A0I9S7G9"/>
<dbReference type="PATRIC" id="fig|817.53.peg.3249"/>
<organism evidence="1">
    <name type="scientific">Bacteroides fragilis</name>
    <dbReference type="NCBI Taxonomy" id="817"/>
    <lineage>
        <taxon>Bacteria</taxon>
        <taxon>Pseudomonadati</taxon>
        <taxon>Bacteroidota</taxon>
        <taxon>Bacteroidia</taxon>
        <taxon>Bacteroidales</taxon>
        <taxon>Bacteroidaceae</taxon>
        <taxon>Bacteroides</taxon>
    </lineage>
</organism>
<evidence type="ECO:0000313" key="1">
    <source>
        <dbReference type="EMBL" id="KFX73883.1"/>
    </source>
</evidence>
<dbReference type="RefSeq" id="WP_042986724.1">
    <property type="nucleotide sequence ID" value="NZ_CAEUHN010000012.1"/>
</dbReference>
<accession>A0A0I9S7G9</accession>
<dbReference type="EMBL" id="JMZZ02000156">
    <property type="protein sequence ID" value="KFX73883.1"/>
    <property type="molecule type" value="Genomic_DNA"/>
</dbReference>
<gene>
    <name evidence="1" type="ORF">EE52_0215745</name>
</gene>
<name>A0A0I9S7G9_BACFG</name>
<reference evidence="1" key="1">
    <citation type="book" date="2014" name="THE 24TH EUROPEAN CONGRESS OF CLINICAL MICROBIOLOGY AND INFECTIOUS DISEASES" publisher="ECCMID 2014" city="Barcelona, Spain">
        <title>Identification of resistance genes in three multidrug-resistant Bacteroides fragilis isolates by whole genome sequencing.</title>
        <editorList>
            <person name="Unknown"/>
            <person name="A."/>
        </editorList>
        <authorList>
            <person name="Sydenham T.V."/>
            <person name="Hasman H."/>
            <person name="Wang M."/>
            <person name="Soki J."/>
            <person name="Nagy E."/>
            <person name="Justesen U.S."/>
        </authorList>
    </citation>
    <scope>NUCLEOTIDE SEQUENCE</scope>
    <source>
        <strain evidence="1">DCMOUH0018B</strain>
    </source>
</reference>
<protein>
    <submittedName>
        <fullName evidence="1">Uncharacterized protein</fullName>
    </submittedName>
</protein>
<sequence length="133" mass="16203">MKIHYFYKRNYSQGFYDLEIIAWLEEKETSRQGIERLSFTRLERLRIFLSKSDQYHVHTIDHDFGRDSCHGHFAHTRKELIEDMKKWGLQPIDRNNYERFRKVALALYHKQSLVDFSDFKGKQKYSIRQIIGD</sequence>
<reference evidence="1" key="2">
    <citation type="submission" date="2014-07" db="EMBL/GenBank/DDBJ databases">
        <title>Genetics and epidemiology of antimicrobial resistance in B. fragilis group.</title>
        <authorList>
            <person name="Sydenham T.V."/>
            <person name="Hasman H."/>
            <person name="Kemp M."/>
            <person name="Justesen U.S."/>
        </authorList>
    </citation>
    <scope>NUCLEOTIDE SEQUENCE [LARGE SCALE GENOMIC DNA]</scope>
    <source>
        <strain evidence="1">DCMOUH0018B</strain>
    </source>
</reference>
<comment type="caution">
    <text evidence="1">The sequence shown here is derived from an EMBL/GenBank/DDBJ whole genome shotgun (WGS) entry which is preliminary data.</text>
</comment>
<proteinExistence type="predicted"/>